<gene>
    <name evidence="1" type="ordered locus">pNG1041</name>
</gene>
<dbReference type="AlphaFoldDB" id="Q5V892"/>
<dbReference type="EMBL" id="AY596290">
    <property type="protein sequence ID" value="AAV44294.1"/>
    <property type="molecule type" value="Genomic_DNA"/>
</dbReference>
<proteinExistence type="predicted"/>
<evidence type="ECO:0000313" key="1">
    <source>
        <dbReference type="EMBL" id="AAV44294.1"/>
    </source>
</evidence>
<accession>Q5V892</accession>
<keyword evidence="1" id="KW-0614">Plasmid</keyword>
<sequence>MRWTKEGLEAILQLRLVKYADPEHYQSFLDELLQRSTKTAMSCDLSIESTRGKL</sequence>
<dbReference type="HOGENOM" id="CLU_3038943_0_0_2"/>
<protein>
    <submittedName>
        <fullName evidence="1">Uncharacterized protein</fullName>
    </submittedName>
</protein>
<dbReference type="EnsemblBacteria" id="AAV44294">
    <property type="protein sequence ID" value="AAV44294"/>
    <property type="gene ID" value="pNG1041"/>
</dbReference>
<name>Q5V892_HALMA</name>
<dbReference type="Proteomes" id="UP000001169">
    <property type="component" value="Plasmid pNG100"/>
</dbReference>
<organism evidence="1 2">
    <name type="scientific">Haloarcula marismortui (strain ATCC 43049 / DSM 3752 / JCM 8966 / VKM B-1809)</name>
    <name type="common">Halobacterium marismortui</name>
    <dbReference type="NCBI Taxonomy" id="272569"/>
    <lineage>
        <taxon>Archaea</taxon>
        <taxon>Methanobacteriati</taxon>
        <taxon>Methanobacteriota</taxon>
        <taxon>Stenosarchaea group</taxon>
        <taxon>Halobacteria</taxon>
        <taxon>Halobacteriales</taxon>
        <taxon>Haloarculaceae</taxon>
        <taxon>Haloarcula</taxon>
    </lineage>
</organism>
<evidence type="ECO:0000313" key="2">
    <source>
        <dbReference type="Proteomes" id="UP000001169"/>
    </source>
</evidence>
<dbReference type="KEGG" id="hma:pNG1041"/>
<reference evidence="1 2" key="1">
    <citation type="journal article" date="2004" name="Genome Res.">
        <title>Genome sequence of Haloarcula marismortui: a halophilic archaeon from the Dead Sea.</title>
        <authorList>
            <person name="Baliga N.S."/>
            <person name="Bonneau R."/>
            <person name="Facciotti M.T."/>
            <person name="Pan M."/>
            <person name="Glusman G."/>
            <person name="Deutsch E.W."/>
            <person name="Shannon P."/>
            <person name="Chiu Y."/>
            <person name="Weng R.S."/>
            <person name="Gan R.R."/>
            <person name="Hung P."/>
            <person name="Date S.V."/>
            <person name="Marcotte E."/>
            <person name="Hood L."/>
            <person name="Ng W.V."/>
        </authorList>
    </citation>
    <scope>NUCLEOTIDE SEQUENCE [LARGE SCALE GENOMIC DNA]</scope>
    <source>
        <strain evidence="2">ATCC 43049 / DSM 3752 / JCM 8966 / VKM B-1809</strain>
        <plasmid evidence="2">Plasmid pNG100</plasmid>
    </source>
</reference>
<geneLocation type="plasmid" evidence="1 2">
    <name>pNG100</name>
</geneLocation>
<dbReference type="PATRIC" id="fig|272569.17.peg.40"/>
<keyword evidence="2" id="KW-1185">Reference proteome</keyword>